<dbReference type="Gene3D" id="3.40.190.10">
    <property type="entry name" value="Periplasmic binding protein-like II"/>
    <property type="match status" value="2"/>
</dbReference>
<name>A0A3D2X407_9FIRM</name>
<dbReference type="PROSITE" id="PS51257">
    <property type="entry name" value="PROKAR_LIPOPROTEIN"/>
    <property type="match status" value="1"/>
</dbReference>
<dbReference type="EMBL" id="DPVV01000091">
    <property type="protein sequence ID" value="HCL01275.1"/>
    <property type="molecule type" value="Genomic_DNA"/>
</dbReference>
<proteinExistence type="predicted"/>
<dbReference type="AlphaFoldDB" id="A0A3D2X407"/>
<gene>
    <name evidence="3" type="ORF">DHW61_02495</name>
</gene>
<evidence type="ECO:0000256" key="1">
    <source>
        <dbReference type="SAM" id="MobiDB-lite"/>
    </source>
</evidence>
<evidence type="ECO:0000313" key="3">
    <source>
        <dbReference type="EMBL" id="HCL01275.1"/>
    </source>
</evidence>
<dbReference type="InterPro" id="IPR050490">
    <property type="entry name" value="Bact_solute-bd_prot1"/>
</dbReference>
<protein>
    <submittedName>
        <fullName evidence="3">ABC transporter substrate-binding protein</fullName>
    </submittedName>
</protein>
<dbReference type="PANTHER" id="PTHR43649">
    <property type="entry name" value="ARABINOSE-BINDING PROTEIN-RELATED"/>
    <property type="match status" value="1"/>
</dbReference>
<feature type="chain" id="PRO_5039662760" evidence="2">
    <location>
        <begin position="22"/>
        <end position="559"/>
    </location>
</feature>
<organism evidence="3 4">
    <name type="scientific">Lachnoclostridium phytofermentans</name>
    <dbReference type="NCBI Taxonomy" id="66219"/>
    <lineage>
        <taxon>Bacteria</taxon>
        <taxon>Bacillati</taxon>
        <taxon>Bacillota</taxon>
        <taxon>Clostridia</taxon>
        <taxon>Lachnospirales</taxon>
        <taxon>Lachnospiraceae</taxon>
    </lineage>
</organism>
<accession>A0A3D2X407</accession>
<sequence length="559" mass="62017">MRFKKLVAMGICTCLAVTLLAGCGKKNEDQVNNNVTATPSEGPSTPSDGDSGKDEMPENVNAVGVYPIVKEPITLTIMGRKDPGGTDWGELEVFKRLTKITNINFEFELSEGDTFVEQKNIALVGGEYPDLILRADTSSITDEETYGPQGVFLDLTDLIDKYAPNIKALLQERPDIKAAITSMDGKIYGLPYAFQTATTQGHTGFFDSKWMDNVGITKVPETTDELYDMLVRFKEMDANGNGDPNDEIPFSCSGLNTTIRRLLIPAFTGTAEGLGFDIKNGEVVYAPALPEYKEFLIYANKLYSEGLLDPEFSTQTSQQWQAKVKAGMCGVYSASPTLLDPEVTVTQQLSLPPLTSSTNDKKVVIQPDNLYPARGFITDKCKDPVAAIRLLDMFYATPENAVEGFSGQTLFLGWEGEHWEYTNGMKDFYQWINPITGFGDINKSISVNMELPGYLNFTAGPAGNPLMEMKVEQVNSMQKPYYKTAYPINARFTAEESERGNVIENDLYTYVTMMTTKFIIGEVSVDKFDEYIDTLNKTGLPELLEIKRAALARWNEAMK</sequence>
<evidence type="ECO:0000256" key="2">
    <source>
        <dbReference type="SAM" id="SignalP"/>
    </source>
</evidence>
<comment type="caution">
    <text evidence="3">The sequence shown here is derived from an EMBL/GenBank/DDBJ whole genome shotgun (WGS) entry which is preliminary data.</text>
</comment>
<feature type="compositionally biased region" description="Polar residues" evidence="1">
    <location>
        <begin position="32"/>
        <end position="48"/>
    </location>
</feature>
<dbReference type="SUPFAM" id="SSF53850">
    <property type="entry name" value="Periplasmic binding protein-like II"/>
    <property type="match status" value="1"/>
</dbReference>
<feature type="signal peptide" evidence="2">
    <location>
        <begin position="1"/>
        <end position="21"/>
    </location>
</feature>
<keyword evidence="2" id="KW-0732">Signal</keyword>
<evidence type="ECO:0000313" key="4">
    <source>
        <dbReference type="Proteomes" id="UP000262969"/>
    </source>
</evidence>
<dbReference type="Proteomes" id="UP000262969">
    <property type="component" value="Unassembled WGS sequence"/>
</dbReference>
<feature type="region of interest" description="Disordered" evidence="1">
    <location>
        <begin position="32"/>
        <end position="58"/>
    </location>
</feature>
<reference evidence="3 4" key="1">
    <citation type="journal article" date="2018" name="Nat. Biotechnol.">
        <title>A standardized bacterial taxonomy based on genome phylogeny substantially revises the tree of life.</title>
        <authorList>
            <person name="Parks D.H."/>
            <person name="Chuvochina M."/>
            <person name="Waite D.W."/>
            <person name="Rinke C."/>
            <person name="Skarshewski A."/>
            <person name="Chaumeil P.A."/>
            <person name="Hugenholtz P."/>
        </authorList>
    </citation>
    <scope>NUCLEOTIDE SEQUENCE [LARGE SCALE GENOMIC DNA]</scope>
    <source>
        <strain evidence="3">UBA11728</strain>
    </source>
</reference>
<dbReference type="PANTHER" id="PTHR43649:SF12">
    <property type="entry name" value="DIACETYLCHITOBIOSE BINDING PROTEIN DASA"/>
    <property type="match status" value="1"/>
</dbReference>